<dbReference type="GO" id="GO:0005634">
    <property type="term" value="C:nucleus"/>
    <property type="evidence" value="ECO:0007669"/>
    <property type="project" value="TreeGrafter"/>
</dbReference>
<evidence type="ECO:0000259" key="3">
    <source>
        <dbReference type="PROSITE" id="PS50076"/>
    </source>
</evidence>
<feature type="region of interest" description="Disordered" evidence="2">
    <location>
        <begin position="230"/>
        <end position="365"/>
    </location>
</feature>
<name>A0A226DZY8_FOLCA</name>
<dbReference type="CDD" id="cd06257">
    <property type="entry name" value="DnaJ"/>
    <property type="match status" value="1"/>
</dbReference>
<dbReference type="EMBL" id="LNIX01000008">
    <property type="protein sequence ID" value="OXA50568.1"/>
    <property type="molecule type" value="Genomic_DNA"/>
</dbReference>
<evidence type="ECO:0000256" key="2">
    <source>
        <dbReference type="SAM" id="MobiDB-lite"/>
    </source>
</evidence>
<feature type="compositionally biased region" description="Acidic residues" evidence="2">
    <location>
        <begin position="256"/>
        <end position="274"/>
    </location>
</feature>
<dbReference type="AlphaFoldDB" id="A0A226DZY8"/>
<dbReference type="GO" id="GO:0031072">
    <property type="term" value="F:heat shock protein binding"/>
    <property type="evidence" value="ECO:0007669"/>
    <property type="project" value="TreeGrafter"/>
</dbReference>
<feature type="compositionally biased region" description="Basic residues" evidence="2">
    <location>
        <begin position="356"/>
        <end position="365"/>
    </location>
</feature>
<dbReference type="SUPFAM" id="SSF46565">
    <property type="entry name" value="Chaperone J-domain"/>
    <property type="match status" value="1"/>
</dbReference>
<keyword evidence="1" id="KW-0175">Coiled coil</keyword>
<dbReference type="PANTHER" id="PTHR44144:SF1">
    <property type="entry name" value="DNAJ HOMOLOG SUBFAMILY C MEMBER 9"/>
    <property type="match status" value="1"/>
</dbReference>
<evidence type="ECO:0000313" key="5">
    <source>
        <dbReference type="Proteomes" id="UP000198287"/>
    </source>
</evidence>
<dbReference type="PRINTS" id="PR00929">
    <property type="entry name" value="ATHOOK"/>
</dbReference>
<sequence length="365" mass="41182">MDLVEKLFATTDLYKILNISADKAGDEKALKSGYLRAALKYHPDKASEDERETKTQQFQVITRIYELLKDSDLRKSYDETGEWPDKEDFVMDYSSFRTLDEQTILDFKKGYLGSDEEKDDVKRLYKEGKGDIFHVIENLFFANILDDEERVQNIIDGLIEDGEMDKLGKGVDKKVRDKKIKKAKKEAAEAEELRKEMKLDNGLEGLKNAIARNATGRNTFLDDLEKKYAGAEKNGKATASASNGRGRPRKTPVVVEENDDNDDTDEADDVEEDEVPKSKKRKSQPVKKPSSSRGRGRPKKAAPVEVDDEVEDLEDDDEDIEEDVSEDEAPKSKKKKVEAPKVTASKKKPAGSTGRGRGRPPKTKK</sequence>
<evidence type="ECO:0000313" key="4">
    <source>
        <dbReference type="EMBL" id="OXA50568.1"/>
    </source>
</evidence>
<dbReference type="InterPro" id="IPR056453">
    <property type="entry name" value="HTH_DNAJC9"/>
</dbReference>
<protein>
    <submittedName>
        <fullName evidence="4">DnaJ subfamily C member 9</fullName>
    </submittedName>
</protein>
<reference evidence="4 5" key="1">
    <citation type="submission" date="2015-12" db="EMBL/GenBank/DDBJ databases">
        <title>The genome of Folsomia candida.</title>
        <authorList>
            <person name="Faddeeva A."/>
            <person name="Derks M.F."/>
            <person name="Anvar Y."/>
            <person name="Smit S."/>
            <person name="Van Straalen N."/>
            <person name="Roelofs D."/>
        </authorList>
    </citation>
    <scope>NUCLEOTIDE SEQUENCE [LARGE SCALE GENOMIC DNA]</scope>
    <source>
        <strain evidence="4 5">VU population</strain>
        <tissue evidence="4">Whole body</tissue>
    </source>
</reference>
<dbReference type="InterPro" id="IPR052594">
    <property type="entry name" value="J_domain-containing_protein"/>
</dbReference>
<dbReference type="Gene3D" id="1.10.287.110">
    <property type="entry name" value="DnaJ domain"/>
    <property type="match status" value="1"/>
</dbReference>
<dbReference type="PANTHER" id="PTHR44144">
    <property type="entry name" value="DNAJ HOMOLOG SUBFAMILY C MEMBER 9"/>
    <property type="match status" value="1"/>
</dbReference>
<dbReference type="InterPro" id="IPR018253">
    <property type="entry name" value="DnaJ_domain_CS"/>
</dbReference>
<feature type="coiled-coil region" evidence="1">
    <location>
        <begin position="173"/>
        <end position="200"/>
    </location>
</feature>
<dbReference type="OrthoDB" id="110024at2759"/>
<comment type="caution">
    <text evidence="4">The sequence shown here is derived from an EMBL/GenBank/DDBJ whole genome shotgun (WGS) entry which is preliminary data.</text>
</comment>
<dbReference type="OMA" id="FISHCKI"/>
<dbReference type="STRING" id="158441.A0A226DZY8"/>
<dbReference type="InterPro" id="IPR001623">
    <property type="entry name" value="DnaJ_domain"/>
</dbReference>
<keyword evidence="5" id="KW-1185">Reference proteome</keyword>
<dbReference type="Pfam" id="PF23302">
    <property type="entry name" value="HTH_DNAJC9"/>
    <property type="match status" value="1"/>
</dbReference>
<dbReference type="InterPro" id="IPR017956">
    <property type="entry name" value="AT_hook_DNA-bd_motif"/>
</dbReference>
<evidence type="ECO:0000256" key="1">
    <source>
        <dbReference type="SAM" id="Coils"/>
    </source>
</evidence>
<gene>
    <name evidence="4" type="ORF">Fcan01_14028</name>
</gene>
<dbReference type="Proteomes" id="UP000198287">
    <property type="component" value="Unassembled WGS sequence"/>
</dbReference>
<dbReference type="GO" id="GO:0005737">
    <property type="term" value="C:cytoplasm"/>
    <property type="evidence" value="ECO:0007669"/>
    <property type="project" value="TreeGrafter"/>
</dbReference>
<dbReference type="InterPro" id="IPR036869">
    <property type="entry name" value="J_dom_sf"/>
</dbReference>
<dbReference type="PRINTS" id="PR00625">
    <property type="entry name" value="JDOMAIN"/>
</dbReference>
<dbReference type="Pfam" id="PF00226">
    <property type="entry name" value="DnaJ"/>
    <property type="match status" value="1"/>
</dbReference>
<accession>A0A226DZY8</accession>
<feature type="compositionally biased region" description="Acidic residues" evidence="2">
    <location>
        <begin position="305"/>
        <end position="327"/>
    </location>
</feature>
<feature type="domain" description="J" evidence="3">
    <location>
        <begin position="12"/>
        <end position="81"/>
    </location>
</feature>
<dbReference type="SMART" id="SM00271">
    <property type="entry name" value="DnaJ"/>
    <property type="match status" value="1"/>
</dbReference>
<proteinExistence type="predicted"/>
<dbReference type="Pfam" id="PF02178">
    <property type="entry name" value="AT_hook"/>
    <property type="match status" value="3"/>
</dbReference>
<organism evidence="4 5">
    <name type="scientific">Folsomia candida</name>
    <name type="common">Springtail</name>
    <dbReference type="NCBI Taxonomy" id="158441"/>
    <lineage>
        <taxon>Eukaryota</taxon>
        <taxon>Metazoa</taxon>
        <taxon>Ecdysozoa</taxon>
        <taxon>Arthropoda</taxon>
        <taxon>Hexapoda</taxon>
        <taxon>Collembola</taxon>
        <taxon>Entomobryomorpha</taxon>
        <taxon>Isotomoidea</taxon>
        <taxon>Isotomidae</taxon>
        <taxon>Proisotominae</taxon>
        <taxon>Folsomia</taxon>
    </lineage>
</organism>
<dbReference type="PROSITE" id="PS50076">
    <property type="entry name" value="DNAJ_2"/>
    <property type="match status" value="1"/>
</dbReference>
<dbReference type="GO" id="GO:0003677">
    <property type="term" value="F:DNA binding"/>
    <property type="evidence" value="ECO:0007669"/>
    <property type="project" value="InterPro"/>
</dbReference>
<dbReference type="PROSITE" id="PS00636">
    <property type="entry name" value="DNAJ_1"/>
    <property type="match status" value="1"/>
</dbReference>